<proteinExistence type="predicted"/>
<dbReference type="InterPro" id="IPR006162">
    <property type="entry name" value="Ppantetheine_attach_site"/>
</dbReference>
<feature type="domain" description="Carrier" evidence="3">
    <location>
        <begin position="5"/>
        <end position="78"/>
    </location>
</feature>
<dbReference type="InterPro" id="IPR009081">
    <property type="entry name" value="PP-bd_ACP"/>
</dbReference>
<keyword evidence="2" id="KW-0597">Phosphoprotein</keyword>
<evidence type="ECO:0000256" key="2">
    <source>
        <dbReference type="ARBA" id="ARBA00022553"/>
    </source>
</evidence>
<evidence type="ECO:0000313" key="5">
    <source>
        <dbReference type="Proteomes" id="UP001601992"/>
    </source>
</evidence>
<protein>
    <submittedName>
        <fullName evidence="4">Phosphopantetheine-binding protein</fullName>
    </submittedName>
</protein>
<dbReference type="PROSITE" id="PS50075">
    <property type="entry name" value="CARRIER"/>
    <property type="match status" value="1"/>
</dbReference>
<name>A0ABW6RRX1_9NOCA</name>
<dbReference type="RefSeq" id="WP_387402485.1">
    <property type="nucleotide sequence ID" value="NZ_JBIAQY010000001.1"/>
</dbReference>
<evidence type="ECO:0000313" key="4">
    <source>
        <dbReference type="EMBL" id="MFF3566760.1"/>
    </source>
</evidence>
<accession>A0ABW6RRX1</accession>
<dbReference type="InterPro" id="IPR036736">
    <property type="entry name" value="ACP-like_sf"/>
</dbReference>
<gene>
    <name evidence="4" type="ORF">ACFYXQ_03150</name>
</gene>
<dbReference type="EMBL" id="JBIAQY010000001">
    <property type="protein sequence ID" value="MFF3566760.1"/>
    <property type="molecule type" value="Genomic_DNA"/>
</dbReference>
<keyword evidence="5" id="KW-1185">Reference proteome</keyword>
<sequence>MSDKPNCDDLLRRLVGEAMGADAESLDSDANLMALGLDSVRVMKISGLLKREGIRLSFAEMMSEPTLGAWLRLTDATASDAS</sequence>
<comment type="caution">
    <text evidence="4">The sequence shown here is derived from an EMBL/GenBank/DDBJ whole genome shotgun (WGS) entry which is preliminary data.</text>
</comment>
<keyword evidence="1" id="KW-0596">Phosphopantetheine</keyword>
<dbReference type="Proteomes" id="UP001601992">
    <property type="component" value="Unassembled WGS sequence"/>
</dbReference>
<reference evidence="4 5" key="1">
    <citation type="submission" date="2024-10" db="EMBL/GenBank/DDBJ databases">
        <title>The Natural Products Discovery Center: Release of the First 8490 Sequenced Strains for Exploring Actinobacteria Biosynthetic Diversity.</title>
        <authorList>
            <person name="Kalkreuter E."/>
            <person name="Kautsar S.A."/>
            <person name="Yang D."/>
            <person name="Bader C.D."/>
            <person name="Teijaro C.N."/>
            <person name="Fluegel L."/>
            <person name="Davis C.M."/>
            <person name="Simpson J.R."/>
            <person name="Lauterbach L."/>
            <person name="Steele A.D."/>
            <person name="Gui C."/>
            <person name="Meng S."/>
            <person name="Li G."/>
            <person name="Viehrig K."/>
            <person name="Ye F."/>
            <person name="Su P."/>
            <person name="Kiefer A.F."/>
            <person name="Nichols A."/>
            <person name="Cepeda A.J."/>
            <person name="Yan W."/>
            <person name="Fan B."/>
            <person name="Jiang Y."/>
            <person name="Adhikari A."/>
            <person name="Zheng C.-J."/>
            <person name="Schuster L."/>
            <person name="Cowan T.M."/>
            <person name="Smanski M.J."/>
            <person name="Chevrette M.G."/>
            <person name="De Carvalho L.P.S."/>
            <person name="Shen B."/>
        </authorList>
    </citation>
    <scope>NUCLEOTIDE SEQUENCE [LARGE SCALE GENOMIC DNA]</scope>
    <source>
        <strain evidence="4 5">NPDC002593</strain>
    </source>
</reference>
<dbReference type="Gene3D" id="1.10.1200.10">
    <property type="entry name" value="ACP-like"/>
    <property type="match status" value="1"/>
</dbReference>
<organism evidence="4 5">
    <name type="scientific">Nocardia jiangxiensis</name>
    <dbReference type="NCBI Taxonomy" id="282685"/>
    <lineage>
        <taxon>Bacteria</taxon>
        <taxon>Bacillati</taxon>
        <taxon>Actinomycetota</taxon>
        <taxon>Actinomycetes</taxon>
        <taxon>Mycobacteriales</taxon>
        <taxon>Nocardiaceae</taxon>
        <taxon>Nocardia</taxon>
    </lineage>
</organism>
<dbReference type="PROSITE" id="PS00012">
    <property type="entry name" value="PHOSPHOPANTETHEINE"/>
    <property type="match status" value="1"/>
</dbReference>
<dbReference type="SUPFAM" id="SSF47336">
    <property type="entry name" value="ACP-like"/>
    <property type="match status" value="1"/>
</dbReference>
<dbReference type="Pfam" id="PF00550">
    <property type="entry name" value="PP-binding"/>
    <property type="match status" value="1"/>
</dbReference>
<evidence type="ECO:0000259" key="3">
    <source>
        <dbReference type="PROSITE" id="PS50075"/>
    </source>
</evidence>
<evidence type="ECO:0000256" key="1">
    <source>
        <dbReference type="ARBA" id="ARBA00022450"/>
    </source>
</evidence>